<dbReference type="GO" id="GO:0031418">
    <property type="term" value="F:L-ascorbic acid binding"/>
    <property type="evidence" value="ECO:0007669"/>
    <property type="project" value="UniProtKB-KW"/>
</dbReference>
<keyword evidence="5" id="KW-0560">Oxidoreductase</keyword>
<evidence type="ECO:0000256" key="4">
    <source>
        <dbReference type="ARBA" id="ARBA00022964"/>
    </source>
</evidence>
<dbReference type="AlphaFoldDB" id="A0A1E7EMA2"/>
<dbReference type="GO" id="GO:0031543">
    <property type="term" value="F:peptidyl-proline dioxygenase activity"/>
    <property type="evidence" value="ECO:0007669"/>
    <property type="project" value="TreeGrafter"/>
</dbReference>
<evidence type="ECO:0000256" key="1">
    <source>
        <dbReference type="ARBA" id="ARBA00001961"/>
    </source>
</evidence>
<name>A0A1E7EMA2_9STRA</name>
<comment type="cofactor">
    <cofactor evidence="1">
        <name>L-ascorbate</name>
        <dbReference type="ChEBI" id="CHEBI:38290"/>
    </cofactor>
</comment>
<dbReference type="PROSITE" id="PS51471">
    <property type="entry name" value="FE2OG_OXY"/>
    <property type="match status" value="1"/>
</dbReference>
<protein>
    <recommendedName>
        <fullName evidence="7">Fe2OG dioxygenase domain-containing protein</fullName>
    </recommendedName>
</protein>
<gene>
    <name evidence="8" type="ORF">FRACYDRAFT_198933</name>
</gene>
<dbReference type="InterPro" id="IPR044862">
    <property type="entry name" value="Pro_4_hyd_alph_FE2OG_OXY"/>
</dbReference>
<reference evidence="8 9" key="1">
    <citation type="submission" date="2016-09" db="EMBL/GenBank/DDBJ databases">
        <title>Extensive genetic diversity and differential bi-allelic expression allows diatom success in the polar Southern Ocean.</title>
        <authorList>
            <consortium name="DOE Joint Genome Institute"/>
            <person name="Mock T."/>
            <person name="Otillar R.P."/>
            <person name="Strauss J."/>
            <person name="Dupont C."/>
            <person name="Frickenhaus S."/>
            <person name="Maumus F."/>
            <person name="Mcmullan M."/>
            <person name="Sanges R."/>
            <person name="Schmutz J."/>
            <person name="Toseland A."/>
            <person name="Valas R."/>
            <person name="Veluchamy A."/>
            <person name="Ward B.J."/>
            <person name="Allen A."/>
            <person name="Barry K."/>
            <person name="Falciatore A."/>
            <person name="Ferrante M."/>
            <person name="Fortunato A.E."/>
            <person name="Gloeckner G."/>
            <person name="Gruber A."/>
            <person name="Hipkin R."/>
            <person name="Janech M."/>
            <person name="Kroth P."/>
            <person name="Leese F."/>
            <person name="Lindquist E."/>
            <person name="Lyon B.R."/>
            <person name="Martin J."/>
            <person name="Mayer C."/>
            <person name="Parker M."/>
            <person name="Quesneville H."/>
            <person name="Raymond J."/>
            <person name="Uhlig C."/>
            <person name="Valentin K.U."/>
            <person name="Worden A.Z."/>
            <person name="Armbrust E.V."/>
            <person name="Bowler C."/>
            <person name="Green B."/>
            <person name="Moulton V."/>
            <person name="Van Oosterhout C."/>
            <person name="Grigoriev I."/>
        </authorList>
    </citation>
    <scope>NUCLEOTIDE SEQUENCE [LARGE SCALE GENOMIC DNA]</scope>
    <source>
        <strain evidence="8 9">CCMP1102</strain>
    </source>
</reference>
<dbReference type="Pfam" id="PF13640">
    <property type="entry name" value="2OG-FeII_Oxy_3"/>
    <property type="match status" value="1"/>
</dbReference>
<evidence type="ECO:0000256" key="6">
    <source>
        <dbReference type="ARBA" id="ARBA00023004"/>
    </source>
</evidence>
<evidence type="ECO:0000313" key="8">
    <source>
        <dbReference type="EMBL" id="OEU06936.1"/>
    </source>
</evidence>
<dbReference type="PANTHER" id="PTHR12907">
    <property type="entry name" value="EGL NINE HOMOLOG-RELATED"/>
    <property type="match status" value="1"/>
</dbReference>
<accession>A0A1E7EMA2</accession>
<dbReference type="KEGG" id="fcy:FRACYDRAFT_198933"/>
<dbReference type="Proteomes" id="UP000095751">
    <property type="component" value="Unassembled WGS sequence"/>
</dbReference>
<evidence type="ECO:0000256" key="5">
    <source>
        <dbReference type="ARBA" id="ARBA00023002"/>
    </source>
</evidence>
<feature type="domain" description="Fe2OG dioxygenase" evidence="7">
    <location>
        <begin position="180"/>
        <end position="289"/>
    </location>
</feature>
<evidence type="ECO:0000313" key="9">
    <source>
        <dbReference type="Proteomes" id="UP000095751"/>
    </source>
</evidence>
<dbReference type="GO" id="GO:0008198">
    <property type="term" value="F:ferrous iron binding"/>
    <property type="evidence" value="ECO:0007669"/>
    <property type="project" value="TreeGrafter"/>
</dbReference>
<keyword evidence="9" id="KW-1185">Reference proteome</keyword>
<keyword evidence="2" id="KW-0479">Metal-binding</keyword>
<evidence type="ECO:0000256" key="3">
    <source>
        <dbReference type="ARBA" id="ARBA00022896"/>
    </source>
</evidence>
<dbReference type="GO" id="GO:0071456">
    <property type="term" value="P:cellular response to hypoxia"/>
    <property type="evidence" value="ECO:0007669"/>
    <property type="project" value="TreeGrafter"/>
</dbReference>
<dbReference type="InterPro" id="IPR051559">
    <property type="entry name" value="HIF_prolyl_hydroxylases"/>
</dbReference>
<keyword evidence="6" id="KW-0408">Iron</keyword>
<keyword evidence="4" id="KW-0223">Dioxygenase</keyword>
<dbReference type="InterPro" id="IPR005123">
    <property type="entry name" value="Oxoglu/Fe-dep_dioxygenase_dom"/>
</dbReference>
<keyword evidence="3" id="KW-0847">Vitamin C</keyword>
<dbReference type="InterPro" id="IPR006620">
    <property type="entry name" value="Pro_4_hyd_alph"/>
</dbReference>
<dbReference type="OrthoDB" id="76265at2759"/>
<dbReference type="EMBL" id="KV784394">
    <property type="protein sequence ID" value="OEU06936.1"/>
    <property type="molecule type" value="Genomic_DNA"/>
</dbReference>
<proteinExistence type="predicted"/>
<dbReference type="InParanoid" id="A0A1E7EMA2"/>
<organism evidence="8 9">
    <name type="scientific">Fragilariopsis cylindrus CCMP1102</name>
    <dbReference type="NCBI Taxonomy" id="635003"/>
    <lineage>
        <taxon>Eukaryota</taxon>
        <taxon>Sar</taxon>
        <taxon>Stramenopiles</taxon>
        <taxon>Ochrophyta</taxon>
        <taxon>Bacillariophyta</taxon>
        <taxon>Bacillariophyceae</taxon>
        <taxon>Bacillariophycidae</taxon>
        <taxon>Bacillariales</taxon>
        <taxon>Bacillariaceae</taxon>
        <taxon>Fragilariopsis</taxon>
    </lineage>
</organism>
<dbReference type="Gene3D" id="2.60.120.620">
    <property type="entry name" value="q2cbj1_9rhob like domain"/>
    <property type="match status" value="1"/>
</dbReference>
<evidence type="ECO:0000259" key="7">
    <source>
        <dbReference type="PROSITE" id="PS51471"/>
    </source>
</evidence>
<evidence type="ECO:0000256" key="2">
    <source>
        <dbReference type="ARBA" id="ARBA00022723"/>
    </source>
</evidence>
<sequence length="330" mass="37070">MTTTNTVHAFIVPTTTTTTTNNLNSNRHHRIGNRSSLSKTSLHLLKATTTDTTTTTNTSTYIPRISSQDLQTLSKDGYVVIENFIPSTDNGINLKEALRDDILNLRSKSKFKIAKIGQDTTNKLNEEIRVAETCFLGKEKPELRNVYNQRREQLYDLLEFLRIDLEENSNNGNSIKLDQKLSEFLYAYYPTGGFYRRHRDAVKGSVSYLRQYSLLLYLNTDNYSSDKDGGQLRIHFDSGKDFLPVDETPNYIDINANGGTLVLFESSKFPHEVLNTSSERFAIVGWYNRPMSFTDISSISSNKDGDPVRLIGLAVAAGLVTVGLINILGS</sequence>
<dbReference type="PANTHER" id="PTHR12907:SF26">
    <property type="entry name" value="HIF PROLYL HYDROXYLASE, ISOFORM C"/>
    <property type="match status" value="1"/>
</dbReference>
<dbReference type="SMART" id="SM00702">
    <property type="entry name" value="P4Hc"/>
    <property type="match status" value="1"/>
</dbReference>